<dbReference type="InterPro" id="IPR021866">
    <property type="entry name" value="SpoIIAA-like"/>
</dbReference>
<dbReference type="AlphaFoldDB" id="A0A5B6TKR3"/>
<proteinExistence type="predicted"/>
<organism evidence="1 2">
    <name type="scientific">Rufibacter hautae</name>
    <dbReference type="NCBI Taxonomy" id="2595005"/>
    <lineage>
        <taxon>Bacteria</taxon>
        <taxon>Pseudomonadati</taxon>
        <taxon>Bacteroidota</taxon>
        <taxon>Cytophagia</taxon>
        <taxon>Cytophagales</taxon>
        <taxon>Hymenobacteraceae</taxon>
        <taxon>Rufibacter</taxon>
    </lineage>
</organism>
<accession>A0A5B6TKR3</accession>
<keyword evidence="2" id="KW-1185">Reference proteome</keyword>
<dbReference type="Pfam" id="PF11964">
    <property type="entry name" value="SpoIIAA-like"/>
    <property type="match status" value="1"/>
</dbReference>
<evidence type="ECO:0000313" key="1">
    <source>
        <dbReference type="EMBL" id="KAA3440586.1"/>
    </source>
</evidence>
<gene>
    <name evidence="1" type="ORF">FOA19_08025</name>
</gene>
<evidence type="ECO:0000313" key="2">
    <source>
        <dbReference type="Proteomes" id="UP000324133"/>
    </source>
</evidence>
<name>A0A5B6TKR3_9BACT</name>
<reference evidence="1 2" key="1">
    <citation type="submission" date="2019-07" db="EMBL/GenBank/DDBJ databases">
        <title>Rufibacter sp. nov., isolated from lake sediment.</title>
        <authorList>
            <person name="Qu J.-H."/>
        </authorList>
    </citation>
    <scope>NUCLEOTIDE SEQUENCE [LARGE SCALE GENOMIC DNA]</scope>
    <source>
        <strain evidence="1 2">NBS58-1</strain>
    </source>
</reference>
<dbReference type="OrthoDB" id="979415at2"/>
<sequence length="134" mass="15797">MVTTYFQSRAFTLTYDHQHQLGIAQAVGFLNSEEFREATAMCVRLLEEHKPLRWLADNRRMKAIRQADQQWFHEFAFPKLRDSSIRRNATVVSEDIFNKMAIEQLMKRAPDLGDMLLHDFESREEALAWVLQPV</sequence>
<dbReference type="RefSeq" id="WP_149090217.1">
    <property type="nucleotide sequence ID" value="NZ_VKKY01000001.1"/>
</dbReference>
<protein>
    <submittedName>
        <fullName evidence="1">STAS/SEC14 domain-containing protein</fullName>
    </submittedName>
</protein>
<comment type="caution">
    <text evidence="1">The sequence shown here is derived from an EMBL/GenBank/DDBJ whole genome shotgun (WGS) entry which is preliminary data.</text>
</comment>
<dbReference type="EMBL" id="VKKY01000001">
    <property type="protein sequence ID" value="KAA3440586.1"/>
    <property type="molecule type" value="Genomic_DNA"/>
</dbReference>
<dbReference type="Proteomes" id="UP000324133">
    <property type="component" value="Unassembled WGS sequence"/>
</dbReference>